<dbReference type="GO" id="GO:0016646">
    <property type="term" value="F:oxidoreductase activity, acting on the CH-NH group of donors, NAD or NADP as acceptor"/>
    <property type="evidence" value="ECO:0007669"/>
    <property type="project" value="UniProtKB-ARBA"/>
</dbReference>
<comment type="cofactor">
    <cofactor evidence="1">
        <name>FMN</name>
        <dbReference type="ChEBI" id="CHEBI:58210"/>
    </cofactor>
</comment>
<evidence type="ECO:0000313" key="6">
    <source>
        <dbReference type="Proteomes" id="UP000539642"/>
    </source>
</evidence>
<dbReference type="Proteomes" id="UP000539642">
    <property type="component" value="Unassembled WGS sequence"/>
</dbReference>
<name>A0A840UU41_9BACT</name>
<feature type="domain" description="Flavin reductase like" evidence="4">
    <location>
        <begin position="11"/>
        <end position="147"/>
    </location>
</feature>
<evidence type="ECO:0000256" key="3">
    <source>
        <dbReference type="ARBA" id="ARBA00038054"/>
    </source>
</evidence>
<dbReference type="SMART" id="SM00903">
    <property type="entry name" value="Flavin_Reduct"/>
    <property type="match status" value="1"/>
</dbReference>
<dbReference type="PANTHER" id="PTHR43567">
    <property type="entry name" value="FLAVOREDOXIN-RELATED-RELATED"/>
    <property type="match status" value="1"/>
</dbReference>
<dbReference type="Gene3D" id="2.30.110.10">
    <property type="entry name" value="Electron Transport, Fmn-binding Protein, Chain A"/>
    <property type="match status" value="1"/>
</dbReference>
<evidence type="ECO:0000256" key="1">
    <source>
        <dbReference type="ARBA" id="ARBA00001917"/>
    </source>
</evidence>
<dbReference type="GO" id="GO:0010181">
    <property type="term" value="F:FMN binding"/>
    <property type="evidence" value="ECO:0007669"/>
    <property type="project" value="InterPro"/>
</dbReference>
<dbReference type="InterPro" id="IPR002563">
    <property type="entry name" value="Flavin_Rdtase-like_dom"/>
</dbReference>
<evidence type="ECO:0000259" key="4">
    <source>
        <dbReference type="SMART" id="SM00903"/>
    </source>
</evidence>
<protein>
    <submittedName>
        <fullName evidence="5">Flavin reductase (DIM6/NTAB) family NADH-FMN oxidoreductase RutF</fullName>
    </submittedName>
</protein>
<evidence type="ECO:0000313" key="5">
    <source>
        <dbReference type="EMBL" id="MBB5349205.1"/>
    </source>
</evidence>
<dbReference type="InterPro" id="IPR052174">
    <property type="entry name" value="Flavoredoxin"/>
</dbReference>
<dbReference type="EMBL" id="JACHEO010000021">
    <property type="protein sequence ID" value="MBB5349205.1"/>
    <property type="molecule type" value="Genomic_DNA"/>
</dbReference>
<dbReference type="SUPFAM" id="SSF50475">
    <property type="entry name" value="FMN-binding split barrel"/>
    <property type="match status" value="1"/>
</dbReference>
<sequence>MAKITIDPSAAFLYPMPMVLVGAVVDGKANFMAAGWVSRVNFKPPLFAIALGPHHTGKGIDANREFSINVPDVSLLAQTDYCGMVSGGKTDKSELFEVFYGALEKAPLIQECPVCMSFSLFEAVKLPFNTLYIGELKEVFTEEKYLTDNVVDIKKVNPFTLSMPDNTYWSVGEKLGKGWDIGKRLKK</sequence>
<dbReference type="AlphaFoldDB" id="A0A840UU41"/>
<comment type="caution">
    <text evidence="5">The sequence shown here is derived from an EMBL/GenBank/DDBJ whole genome shotgun (WGS) entry which is preliminary data.</text>
</comment>
<keyword evidence="6" id="KW-1185">Reference proteome</keyword>
<evidence type="ECO:0000256" key="2">
    <source>
        <dbReference type="ARBA" id="ARBA00022630"/>
    </source>
</evidence>
<gene>
    <name evidence="5" type="ORF">HNQ81_002957</name>
</gene>
<dbReference type="Pfam" id="PF01613">
    <property type="entry name" value="Flavin_Reduct"/>
    <property type="match status" value="1"/>
</dbReference>
<accession>A0A840UU41</accession>
<keyword evidence="2" id="KW-0285">Flavoprotein</keyword>
<reference evidence="5 6" key="1">
    <citation type="submission" date="2020-08" db="EMBL/GenBank/DDBJ databases">
        <title>Genomic Encyclopedia of Type Strains, Phase IV (KMG-IV): sequencing the most valuable type-strain genomes for metagenomic binning, comparative biology and taxonomic classification.</title>
        <authorList>
            <person name="Goeker M."/>
        </authorList>
    </citation>
    <scope>NUCLEOTIDE SEQUENCE [LARGE SCALE GENOMIC DNA]</scope>
    <source>
        <strain evidence="5 6">DSM 28570</strain>
    </source>
</reference>
<dbReference type="PANTHER" id="PTHR43567:SF1">
    <property type="entry name" value="FLAVOREDOXIN"/>
    <property type="match status" value="1"/>
</dbReference>
<comment type="similarity">
    <text evidence="3">Belongs to the flavoredoxin family.</text>
</comment>
<dbReference type="RefSeq" id="WP_183352014.1">
    <property type="nucleotide sequence ID" value="NZ_JACHEO010000021.1"/>
</dbReference>
<organism evidence="5 6">
    <name type="scientific">Desulfoprunum benzoelyticum</name>
    <dbReference type="NCBI Taxonomy" id="1506996"/>
    <lineage>
        <taxon>Bacteria</taxon>
        <taxon>Pseudomonadati</taxon>
        <taxon>Thermodesulfobacteriota</taxon>
        <taxon>Desulfobulbia</taxon>
        <taxon>Desulfobulbales</taxon>
        <taxon>Desulfobulbaceae</taxon>
        <taxon>Desulfoprunum</taxon>
    </lineage>
</organism>
<proteinExistence type="inferred from homology"/>
<dbReference type="InterPro" id="IPR012349">
    <property type="entry name" value="Split_barrel_FMN-bd"/>
</dbReference>